<dbReference type="Proteomes" id="UP000078343">
    <property type="component" value="Unassembled WGS sequence"/>
</dbReference>
<name>A0A178ZNL5_9EURO</name>
<dbReference type="AlphaFoldDB" id="A0A178ZNL5"/>
<dbReference type="RefSeq" id="XP_018694428.1">
    <property type="nucleotide sequence ID" value="XM_018834778.1"/>
</dbReference>
<feature type="region of interest" description="Disordered" evidence="1">
    <location>
        <begin position="1"/>
        <end position="43"/>
    </location>
</feature>
<evidence type="ECO:0000256" key="1">
    <source>
        <dbReference type="SAM" id="MobiDB-lite"/>
    </source>
</evidence>
<gene>
    <name evidence="3" type="ORF">AYL99_03262</name>
</gene>
<accession>A0A178ZNL5</accession>
<evidence type="ECO:0000313" key="4">
    <source>
        <dbReference type="Proteomes" id="UP000078343"/>
    </source>
</evidence>
<feature type="domain" description="DUF3669" evidence="2">
    <location>
        <begin position="273"/>
        <end position="336"/>
    </location>
</feature>
<sequence length="361" mass="41266">MGHQISCFTGAKRGHTTSHSRRLSRAESSASPQGQEGPRQVGQGQCGTVWALMDLALKVPNEGKQDRLWNDSCHHRRVEDALQQAPWEFRGHISIPRWSNWVQPSEAIFWSEFRSWFPQDFQPTCGILSTRIHPLPPRIREAIVELFAPPSIKANKTNFLKRPENHDCLVRLYLGRRAERSPSAPFRLRNFELTVNEMEALQLDTGAWARVMAQTLAILHWKAQVDANNVEFVLGRTRQAEVESTVIPGGGRRKLADFPNVFKFDLHQRSIGIWLLDFDQCRAFPESPVGVKQLQRAFYLNNPYYPRPISSHPNDMALWETFKATYLQASACLTQSEMPGLFIEAVEQDGRWRGAGRLILQ</sequence>
<dbReference type="InterPro" id="IPR022137">
    <property type="entry name" value="Znf_prot_DUF3669"/>
</dbReference>
<dbReference type="OrthoDB" id="2993351at2759"/>
<dbReference type="EMBL" id="LVYI01000003">
    <property type="protein sequence ID" value="OAP61061.1"/>
    <property type="molecule type" value="Genomic_DNA"/>
</dbReference>
<protein>
    <recommendedName>
        <fullName evidence="2">DUF3669 domain-containing protein</fullName>
    </recommendedName>
</protein>
<comment type="caution">
    <text evidence="3">The sequence shown here is derived from an EMBL/GenBank/DDBJ whole genome shotgun (WGS) entry which is preliminary data.</text>
</comment>
<evidence type="ECO:0000313" key="3">
    <source>
        <dbReference type="EMBL" id="OAP61061.1"/>
    </source>
</evidence>
<dbReference type="PANTHER" id="PTHR40780:SF2">
    <property type="entry name" value="DUF3669 DOMAIN-CONTAINING PROTEIN"/>
    <property type="match status" value="1"/>
</dbReference>
<feature type="compositionally biased region" description="Basic residues" evidence="1">
    <location>
        <begin position="12"/>
        <end position="23"/>
    </location>
</feature>
<dbReference type="PANTHER" id="PTHR40780">
    <property type="entry name" value="DUF3669 DOMAIN-CONTAINING PROTEIN"/>
    <property type="match status" value="1"/>
</dbReference>
<dbReference type="Pfam" id="PF12417">
    <property type="entry name" value="DUF3669"/>
    <property type="match status" value="1"/>
</dbReference>
<proteinExistence type="predicted"/>
<organism evidence="3 4">
    <name type="scientific">Fonsecaea erecta</name>
    <dbReference type="NCBI Taxonomy" id="1367422"/>
    <lineage>
        <taxon>Eukaryota</taxon>
        <taxon>Fungi</taxon>
        <taxon>Dikarya</taxon>
        <taxon>Ascomycota</taxon>
        <taxon>Pezizomycotina</taxon>
        <taxon>Eurotiomycetes</taxon>
        <taxon>Chaetothyriomycetidae</taxon>
        <taxon>Chaetothyriales</taxon>
        <taxon>Herpotrichiellaceae</taxon>
        <taxon>Fonsecaea</taxon>
    </lineage>
</organism>
<reference evidence="3 4" key="1">
    <citation type="submission" date="2016-04" db="EMBL/GenBank/DDBJ databases">
        <title>Draft genome of Fonsecaea erecta CBS 125763.</title>
        <authorList>
            <person name="Weiss V.A."/>
            <person name="Vicente V.A."/>
            <person name="Raittz R.T."/>
            <person name="Moreno L.F."/>
            <person name="De Souza E.M."/>
            <person name="Pedrosa F.O."/>
            <person name="Steffens M.B."/>
            <person name="Faoro H."/>
            <person name="Tadra-Sfeir M.Z."/>
            <person name="Najafzadeh M.J."/>
            <person name="Felipe M.S."/>
            <person name="Teixeira M."/>
            <person name="Sun J."/>
            <person name="Xi L."/>
            <person name="Gomes R."/>
            <person name="De Azevedo C.M."/>
            <person name="Salgado C.G."/>
            <person name="Da Silva M.B."/>
            <person name="Nascimento M.F."/>
            <person name="Queiroz-Telles F."/>
            <person name="Attili D.S."/>
            <person name="Gorbushina A."/>
        </authorList>
    </citation>
    <scope>NUCLEOTIDE SEQUENCE [LARGE SCALE GENOMIC DNA]</scope>
    <source>
        <strain evidence="3 4">CBS 125763</strain>
    </source>
</reference>
<dbReference type="GeneID" id="30007432"/>
<evidence type="ECO:0000259" key="2">
    <source>
        <dbReference type="Pfam" id="PF12417"/>
    </source>
</evidence>
<keyword evidence="4" id="KW-1185">Reference proteome</keyword>